<dbReference type="SUPFAM" id="SSF55257">
    <property type="entry name" value="RBP11-like subunits of RNA polymerase"/>
    <property type="match status" value="1"/>
</dbReference>
<dbReference type="Gene3D" id="3.30.1360.10">
    <property type="entry name" value="RNA polymerase, RBP11-like subunit"/>
    <property type="match status" value="1"/>
</dbReference>
<dbReference type="GO" id="GO:0006351">
    <property type="term" value="P:DNA-templated transcription"/>
    <property type="evidence" value="ECO:0007669"/>
    <property type="project" value="UniProtKB-UniRule"/>
</dbReference>
<dbReference type="HAMAP" id="MF_00320">
    <property type="entry name" value="RNApol_arch_Rpo3"/>
    <property type="match status" value="1"/>
</dbReference>
<evidence type="ECO:0000256" key="1">
    <source>
        <dbReference type="ARBA" id="ARBA00022478"/>
    </source>
</evidence>
<dbReference type="GO" id="GO:0003899">
    <property type="term" value="F:DNA-directed RNA polymerase activity"/>
    <property type="evidence" value="ECO:0007669"/>
    <property type="project" value="UniProtKB-UniRule"/>
</dbReference>
<dbReference type="SMART" id="SM00662">
    <property type="entry name" value="RPOLD"/>
    <property type="match status" value="1"/>
</dbReference>
<proteinExistence type="inferred from homology"/>
<dbReference type="EC" id="2.7.7.6" evidence="5"/>
<dbReference type="GO" id="GO:0000428">
    <property type="term" value="C:DNA-directed RNA polymerase complex"/>
    <property type="evidence" value="ECO:0007669"/>
    <property type="project" value="UniProtKB-KW"/>
</dbReference>
<dbReference type="InterPro" id="IPR011262">
    <property type="entry name" value="DNA-dir_RNA_pol_insert"/>
</dbReference>
<protein>
    <recommendedName>
        <fullName evidence="5">DNA-directed RNA polymerase subunit Rpo3</fullName>
        <ecNumber evidence="5">2.7.7.6</ecNumber>
    </recommendedName>
    <alternativeName>
        <fullName evidence="5">DNA-directed RNA polymerase subunit D</fullName>
    </alternativeName>
</protein>
<keyword evidence="5 7" id="KW-0808">Transferase</keyword>
<dbReference type="EMBL" id="JBHUDC010000008">
    <property type="protein sequence ID" value="MFD1515470.1"/>
    <property type="molecule type" value="Genomic_DNA"/>
</dbReference>
<dbReference type="InterPro" id="IPR011263">
    <property type="entry name" value="DNA-dir_RNA_pol_RpoA/D/Rpb3"/>
</dbReference>
<evidence type="ECO:0000256" key="2">
    <source>
        <dbReference type="ARBA" id="ARBA00022490"/>
    </source>
</evidence>
<comment type="function">
    <text evidence="5">DNA-dependent RNA polymerase (RNAP) catalyzes the transcription of DNA into RNA using the four ribonucleoside triphosphates as substrates.</text>
</comment>
<dbReference type="PANTHER" id="PTHR11800:SF2">
    <property type="entry name" value="DNA-DIRECTED RNA POLYMERASE II SUBUNIT RPB3"/>
    <property type="match status" value="1"/>
</dbReference>
<dbReference type="Proteomes" id="UP001597187">
    <property type="component" value="Unassembled WGS sequence"/>
</dbReference>
<evidence type="ECO:0000256" key="4">
    <source>
        <dbReference type="ARBA" id="ARBA00025804"/>
    </source>
</evidence>
<evidence type="ECO:0000313" key="8">
    <source>
        <dbReference type="Proteomes" id="UP001597187"/>
    </source>
</evidence>
<sequence length="249" mass="27127">MSEFDVEFIDRSEDDRDARFVVRGVTPAFANGIRRAMIADVPTLSIDELRVIENSSVMFDEMIGLRLGLVPLTTPPGEFEEGETVTLALDVQGPATAYSGDLVSADGMVAPADENVPIIDLKESQRLELEAEAVLDHGKTHAKHQGGVAVGYRHLQTVEVVGDLGEFADDDPQILRGVIEEDGELVPTEEFGNDLRNRYPGKEVRVEDVPGAFVFDVETDGSMSAPELVLEAVDSLYARADELEEAVQL</sequence>
<comment type="subcellular location">
    <subcellularLocation>
        <location evidence="5">Cytoplasm</location>
    </subcellularLocation>
</comment>
<accession>A0ABD6B1H9</accession>
<keyword evidence="3 5" id="KW-0804">Transcription</keyword>
<name>A0ABD6B1H9_9EURY</name>
<comment type="subunit">
    <text evidence="5">Part of the RNA polymerase complex.</text>
</comment>
<dbReference type="NCBIfam" id="NF001988">
    <property type="entry name" value="PRK00783.1"/>
    <property type="match status" value="1"/>
</dbReference>
<organism evidence="7 8">
    <name type="scientific">Halomarina rubra</name>
    <dbReference type="NCBI Taxonomy" id="2071873"/>
    <lineage>
        <taxon>Archaea</taxon>
        <taxon>Methanobacteriati</taxon>
        <taxon>Methanobacteriota</taxon>
        <taxon>Stenosarchaea group</taxon>
        <taxon>Halobacteria</taxon>
        <taxon>Halobacteriales</taxon>
        <taxon>Natronomonadaceae</taxon>
        <taxon>Halomarina</taxon>
    </lineage>
</organism>
<keyword evidence="5 7" id="KW-0548">Nucleotidyltransferase</keyword>
<keyword evidence="2 5" id="KW-0963">Cytoplasm</keyword>
<comment type="similarity">
    <text evidence="4 5">Belongs to the archaeal Rpo3/eukaryotic RPB3 RNA polymerase subunit family.</text>
</comment>
<comment type="catalytic activity">
    <reaction evidence="5">
        <text>RNA(n) + a ribonucleoside 5'-triphosphate = RNA(n+1) + diphosphate</text>
        <dbReference type="Rhea" id="RHEA:21248"/>
        <dbReference type="Rhea" id="RHEA-COMP:14527"/>
        <dbReference type="Rhea" id="RHEA-COMP:17342"/>
        <dbReference type="ChEBI" id="CHEBI:33019"/>
        <dbReference type="ChEBI" id="CHEBI:61557"/>
        <dbReference type="ChEBI" id="CHEBI:140395"/>
        <dbReference type="EC" id="2.7.7.6"/>
    </reaction>
</comment>
<keyword evidence="8" id="KW-1185">Reference proteome</keyword>
<dbReference type="GO" id="GO:0005737">
    <property type="term" value="C:cytoplasm"/>
    <property type="evidence" value="ECO:0007669"/>
    <property type="project" value="UniProtKB-SubCell"/>
</dbReference>
<gene>
    <name evidence="5" type="primary">rpo3</name>
    <name evidence="5" type="synonym">rpoD</name>
    <name evidence="7" type="ORF">ACFSBT_19495</name>
</gene>
<dbReference type="InterPro" id="IPR036643">
    <property type="entry name" value="RNApol_insert_sf"/>
</dbReference>
<evidence type="ECO:0000256" key="5">
    <source>
        <dbReference type="HAMAP-Rule" id="MF_00320"/>
    </source>
</evidence>
<dbReference type="PANTHER" id="PTHR11800">
    <property type="entry name" value="DNA-DIRECTED RNA POLYMERASE"/>
    <property type="match status" value="1"/>
</dbReference>
<evidence type="ECO:0000256" key="3">
    <source>
        <dbReference type="ARBA" id="ARBA00023163"/>
    </source>
</evidence>
<evidence type="ECO:0000313" key="7">
    <source>
        <dbReference type="EMBL" id="MFD1515470.1"/>
    </source>
</evidence>
<dbReference type="Gene3D" id="2.170.120.12">
    <property type="entry name" value="DNA-directed RNA polymerase, insert domain"/>
    <property type="match status" value="1"/>
</dbReference>
<dbReference type="InterPro" id="IPR022842">
    <property type="entry name" value="RNAP_Rpo3/Rpb3/RPAC1"/>
</dbReference>
<comment type="caution">
    <text evidence="7">The sequence shown here is derived from an EMBL/GenBank/DDBJ whole genome shotgun (WGS) entry which is preliminary data.</text>
</comment>
<dbReference type="GO" id="GO:0003677">
    <property type="term" value="F:DNA binding"/>
    <property type="evidence" value="ECO:0007669"/>
    <property type="project" value="UniProtKB-UniRule"/>
</dbReference>
<dbReference type="InterPro" id="IPR050518">
    <property type="entry name" value="Rpo3/RPB3_RNA_Pol_subunit"/>
</dbReference>
<dbReference type="RefSeq" id="WP_250875384.1">
    <property type="nucleotide sequence ID" value="NZ_JALXFV010000008.1"/>
</dbReference>
<evidence type="ECO:0000259" key="6">
    <source>
        <dbReference type="SMART" id="SM00662"/>
    </source>
</evidence>
<dbReference type="Pfam" id="PF01193">
    <property type="entry name" value="RNA_pol_L"/>
    <property type="match status" value="1"/>
</dbReference>
<keyword evidence="1 5" id="KW-0240">DNA-directed RNA polymerase</keyword>
<dbReference type="InterPro" id="IPR036603">
    <property type="entry name" value="RBP11-like"/>
</dbReference>
<reference evidence="7 8" key="1">
    <citation type="journal article" date="2019" name="Int. J. Syst. Evol. Microbiol.">
        <title>The Global Catalogue of Microorganisms (GCM) 10K type strain sequencing project: providing services to taxonomists for standard genome sequencing and annotation.</title>
        <authorList>
            <consortium name="The Broad Institute Genomics Platform"/>
            <consortium name="The Broad Institute Genome Sequencing Center for Infectious Disease"/>
            <person name="Wu L."/>
            <person name="Ma J."/>
        </authorList>
    </citation>
    <scope>NUCLEOTIDE SEQUENCE [LARGE SCALE GENOMIC DNA]</scope>
    <source>
        <strain evidence="7 8">CGMCC 1.12563</strain>
    </source>
</reference>
<dbReference type="AlphaFoldDB" id="A0ABD6B1H9"/>
<feature type="domain" description="DNA-directed RNA polymerase RpoA/D/Rpb3-type" evidence="6">
    <location>
        <begin position="17"/>
        <end position="246"/>
    </location>
</feature>
<comment type="caution">
    <text evidence="5">Lacks conserved residue(s) required for the propagation of feature annotation.</text>
</comment>
<dbReference type="Pfam" id="PF01000">
    <property type="entry name" value="RNA_pol_A_bac"/>
    <property type="match status" value="1"/>
</dbReference>
<dbReference type="SUPFAM" id="SSF56553">
    <property type="entry name" value="Insert subdomain of RNA polymerase alpha subunit"/>
    <property type="match status" value="1"/>
</dbReference>
<dbReference type="Gene3D" id="3.30.70.3110">
    <property type="match status" value="1"/>
</dbReference>